<sequence length="123" mass="14129">MRLTLTITRISRTTSERNEINNERTNDICFCHLTTHLHTVHGMLISTGSHLRKWHRQRPSDMDLSDAFVSRSFALVIGPQFPTHSEWLQRRAASFVSRGLGTENFNWPHRAVLFAPTTTSVVD</sequence>
<protein>
    <submittedName>
        <fullName evidence="1">Uncharacterized protein</fullName>
    </submittedName>
</protein>
<comment type="caution">
    <text evidence="1">The sequence shown here is derived from an EMBL/GenBank/DDBJ whole genome shotgun (WGS) entry which is preliminary data.</text>
</comment>
<gene>
    <name evidence="1" type="ORF">GWI33_011988</name>
</gene>
<dbReference type="EMBL" id="JAACXV010000061">
    <property type="protein sequence ID" value="KAF7285137.1"/>
    <property type="molecule type" value="Genomic_DNA"/>
</dbReference>
<evidence type="ECO:0000313" key="1">
    <source>
        <dbReference type="EMBL" id="KAF7285137.1"/>
    </source>
</evidence>
<keyword evidence="2" id="KW-1185">Reference proteome</keyword>
<dbReference type="AlphaFoldDB" id="A0A834IQ36"/>
<dbReference type="Proteomes" id="UP000625711">
    <property type="component" value="Unassembled WGS sequence"/>
</dbReference>
<reference evidence="1" key="1">
    <citation type="submission" date="2020-08" db="EMBL/GenBank/DDBJ databases">
        <title>Genome sequencing and assembly of the red palm weevil Rhynchophorus ferrugineus.</title>
        <authorList>
            <person name="Dias G.B."/>
            <person name="Bergman C.M."/>
            <person name="Manee M."/>
        </authorList>
    </citation>
    <scope>NUCLEOTIDE SEQUENCE</scope>
    <source>
        <strain evidence="1">AA-2017</strain>
        <tissue evidence="1">Whole larva</tissue>
    </source>
</reference>
<accession>A0A834IQ36</accession>
<name>A0A834IQ36_RHYFE</name>
<proteinExistence type="predicted"/>
<evidence type="ECO:0000313" key="2">
    <source>
        <dbReference type="Proteomes" id="UP000625711"/>
    </source>
</evidence>
<organism evidence="1 2">
    <name type="scientific">Rhynchophorus ferrugineus</name>
    <name type="common">Red palm weevil</name>
    <name type="synonym">Curculio ferrugineus</name>
    <dbReference type="NCBI Taxonomy" id="354439"/>
    <lineage>
        <taxon>Eukaryota</taxon>
        <taxon>Metazoa</taxon>
        <taxon>Ecdysozoa</taxon>
        <taxon>Arthropoda</taxon>
        <taxon>Hexapoda</taxon>
        <taxon>Insecta</taxon>
        <taxon>Pterygota</taxon>
        <taxon>Neoptera</taxon>
        <taxon>Endopterygota</taxon>
        <taxon>Coleoptera</taxon>
        <taxon>Polyphaga</taxon>
        <taxon>Cucujiformia</taxon>
        <taxon>Curculionidae</taxon>
        <taxon>Dryophthorinae</taxon>
        <taxon>Rhynchophorus</taxon>
    </lineage>
</organism>